<keyword evidence="2" id="KW-1185">Reference proteome</keyword>
<feature type="compositionally biased region" description="Pro residues" evidence="1">
    <location>
        <begin position="280"/>
        <end position="296"/>
    </location>
</feature>
<dbReference type="AlphaFoldDB" id="A0A6P7NM53"/>
<evidence type="ECO:0000313" key="2">
    <source>
        <dbReference type="Proteomes" id="UP000515150"/>
    </source>
</evidence>
<reference evidence="3 4" key="1">
    <citation type="submission" date="2025-04" db="UniProtKB">
        <authorList>
            <consortium name="RefSeq"/>
        </authorList>
    </citation>
    <scope>IDENTIFICATION</scope>
</reference>
<protein>
    <submittedName>
        <fullName evidence="3 4">Uncharacterized protein zgc:113229</fullName>
    </submittedName>
</protein>
<proteinExistence type="predicted"/>
<feature type="compositionally biased region" description="Basic and acidic residues" evidence="1">
    <location>
        <begin position="410"/>
        <end position="423"/>
    </location>
</feature>
<evidence type="ECO:0000256" key="1">
    <source>
        <dbReference type="SAM" id="MobiDB-lite"/>
    </source>
</evidence>
<evidence type="ECO:0000313" key="3">
    <source>
        <dbReference type="RefSeq" id="XP_029020901.1"/>
    </source>
</evidence>
<organism evidence="2 3">
    <name type="scientific">Betta splendens</name>
    <name type="common">Siamese fighting fish</name>
    <dbReference type="NCBI Taxonomy" id="158456"/>
    <lineage>
        <taxon>Eukaryota</taxon>
        <taxon>Metazoa</taxon>
        <taxon>Chordata</taxon>
        <taxon>Craniata</taxon>
        <taxon>Vertebrata</taxon>
        <taxon>Euteleostomi</taxon>
        <taxon>Actinopterygii</taxon>
        <taxon>Neopterygii</taxon>
        <taxon>Teleostei</taxon>
        <taxon>Neoteleostei</taxon>
        <taxon>Acanthomorphata</taxon>
        <taxon>Anabantaria</taxon>
        <taxon>Anabantiformes</taxon>
        <taxon>Anabantoidei</taxon>
        <taxon>Osphronemidae</taxon>
        <taxon>Betta</taxon>
    </lineage>
</organism>
<feature type="region of interest" description="Disordered" evidence="1">
    <location>
        <begin position="388"/>
        <end position="524"/>
    </location>
</feature>
<feature type="compositionally biased region" description="Basic and acidic residues" evidence="1">
    <location>
        <begin position="120"/>
        <end position="131"/>
    </location>
</feature>
<dbReference type="OrthoDB" id="8960114at2759"/>
<dbReference type="RefSeq" id="XP_029020901.1">
    <property type="nucleotide sequence ID" value="XM_029165068.3"/>
</dbReference>
<feature type="compositionally biased region" description="Basic and acidic residues" evidence="1">
    <location>
        <begin position="469"/>
        <end position="485"/>
    </location>
</feature>
<feature type="region of interest" description="Disordered" evidence="1">
    <location>
        <begin position="175"/>
        <end position="312"/>
    </location>
</feature>
<dbReference type="GeneID" id="114864309"/>
<dbReference type="KEGG" id="bspl:114864309"/>
<feature type="compositionally biased region" description="Basic and acidic residues" evidence="1">
    <location>
        <begin position="215"/>
        <end position="248"/>
    </location>
</feature>
<dbReference type="Proteomes" id="UP000515150">
    <property type="component" value="Chromosome 10"/>
</dbReference>
<feature type="region of interest" description="Disordered" evidence="1">
    <location>
        <begin position="530"/>
        <end position="549"/>
    </location>
</feature>
<name>A0A6P7NM53_BETSP</name>
<evidence type="ECO:0000313" key="4">
    <source>
        <dbReference type="RefSeq" id="XP_055368375.1"/>
    </source>
</evidence>
<feature type="compositionally biased region" description="Polar residues" evidence="1">
    <location>
        <begin position="532"/>
        <end position="543"/>
    </location>
</feature>
<sequence length="624" mass="67825">MSHNPKDNQALLQSMLQRLKLQPGRDGQAFSETPAPVTVSSTWGQGGGGGGPDLKNMNNCSVNGFQPAADKGPEGQQPSHCEVDGGVSSFPSQKGENTDEDAGEKRVLGSTVLPDITSTGREHQVPVRSDADVSSFAGSAIGHTRGDEDAVKSAGPVHEQNQGFTPKLYAWSSKSTNASADAGGDASKVANGDVEESKDVSSPITNNSSLRRKQRASENKTRRWTQKIKERWRDKHGSFRKKEKEEGGRMAQKSEQASPQYELLTGGTMITPAPKEEELTPPPLHNSDPSKPPPAPTESSSADGHPSDFEFGLGSFSLLEEITMGQEWAKFLNPNLSATSVHQSPSEDPLGQYKVSPSSYSGVQPCAIASQQGGESNQWSFWRTKATPGLNLGPVQDSPDGPLPVSMEVSESKQESVPRRADLTEPMDDGWMQPVDRGLGRQHRPQSFVQTAGILDSSRAQLNRKRPHQSGERLQIDRDTRRERSISAPSAISCQEMGEPEGTQHHNSLYTPQSPTPCSPSALVPRGVLKHSVSQDSEASMETMSKRRRVEENRRVRFSEDVVAIEPPDIDLEAFDSADESGGEEDSVIEQECEVEQSPVEVGAPVRRHALPAWILALKRRKNR</sequence>
<dbReference type="InParanoid" id="A0A6P7NM53"/>
<feature type="region of interest" description="Disordered" evidence="1">
    <location>
        <begin position="22"/>
        <end position="163"/>
    </location>
</feature>
<gene>
    <name evidence="3 4" type="primary">zgc:113229</name>
</gene>
<feature type="region of interest" description="Disordered" evidence="1">
    <location>
        <begin position="338"/>
        <end position="358"/>
    </location>
</feature>
<feature type="compositionally biased region" description="Polar residues" evidence="1">
    <location>
        <begin position="200"/>
        <end position="209"/>
    </location>
</feature>
<dbReference type="RefSeq" id="XP_055368375.1">
    <property type="nucleotide sequence ID" value="XM_055512400.1"/>
</dbReference>
<accession>A0A6P7NM53</accession>